<name>A0A8H6YXL7_9AGAR</name>
<evidence type="ECO:0000313" key="2">
    <source>
        <dbReference type="Proteomes" id="UP000620124"/>
    </source>
</evidence>
<dbReference type="Gene3D" id="3.80.10.10">
    <property type="entry name" value="Ribonuclease Inhibitor"/>
    <property type="match status" value="1"/>
</dbReference>
<dbReference type="OrthoDB" id="2977329at2759"/>
<dbReference type="InterPro" id="IPR032675">
    <property type="entry name" value="LRR_dom_sf"/>
</dbReference>
<gene>
    <name evidence="1" type="ORF">MVEN_00221800</name>
</gene>
<accession>A0A8H6YXL7</accession>
<dbReference type="AlphaFoldDB" id="A0A8H6YXL7"/>
<dbReference type="InterPro" id="IPR036047">
    <property type="entry name" value="F-box-like_dom_sf"/>
</dbReference>
<reference evidence="1" key="1">
    <citation type="submission" date="2020-05" db="EMBL/GenBank/DDBJ databases">
        <title>Mycena genomes resolve the evolution of fungal bioluminescence.</title>
        <authorList>
            <person name="Tsai I.J."/>
        </authorList>
    </citation>
    <scope>NUCLEOTIDE SEQUENCE</scope>
    <source>
        <strain evidence="1">CCC161011</strain>
    </source>
</reference>
<proteinExistence type="predicted"/>
<keyword evidence="2" id="KW-1185">Reference proteome</keyword>
<evidence type="ECO:0000313" key="1">
    <source>
        <dbReference type="EMBL" id="KAF7368955.1"/>
    </source>
</evidence>
<dbReference type="EMBL" id="JACAZI010000002">
    <property type="protein sequence ID" value="KAF7368955.1"/>
    <property type="molecule type" value="Genomic_DNA"/>
</dbReference>
<protein>
    <submittedName>
        <fullName evidence="1">Cytoplasmic protein</fullName>
    </submittedName>
</protein>
<organism evidence="1 2">
    <name type="scientific">Mycena venus</name>
    <dbReference type="NCBI Taxonomy" id="2733690"/>
    <lineage>
        <taxon>Eukaryota</taxon>
        <taxon>Fungi</taxon>
        <taxon>Dikarya</taxon>
        <taxon>Basidiomycota</taxon>
        <taxon>Agaricomycotina</taxon>
        <taxon>Agaricomycetes</taxon>
        <taxon>Agaricomycetidae</taxon>
        <taxon>Agaricales</taxon>
        <taxon>Marasmiineae</taxon>
        <taxon>Mycenaceae</taxon>
        <taxon>Mycena</taxon>
    </lineage>
</organism>
<dbReference type="SUPFAM" id="SSF52047">
    <property type="entry name" value="RNI-like"/>
    <property type="match status" value="1"/>
</dbReference>
<sequence>MTVIPSELVHKILDYHAADSRSLKACSLVCREWVFRSRSHLFETCSLWPSKILGFCDLLQSPNCTLIPHVRTIRDLKHYGPQDYYSFNKIAADLGRLPNVRELEMTLTAIYRPEEIVPFLRAAFSRVTRITFTFAWQRLPLVSIICLFPALQELHIRGAGTPKDTPADAVPPQDLRSVTLSDQSVGPILAWLDAMDHLPKVHSLKLPHLHRSDVPIVCAALQRLAGSLHHLEFAVDALTVLDLSLHPNLRTLHISDASWAYCDTNQMIPLMTKLVAPALEHLTLELDLGLTVYQSLNWAALDAFLSSAGFPLPTEGYLQMQDT</sequence>
<dbReference type="Proteomes" id="UP000620124">
    <property type="component" value="Unassembled WGS sequence"/>
</dbReference>
<dbReference type="SUPFAM" id="SSF81383">
    <property type="entry name" value="F-box domain"/>
    <property type="match status" value="1"/>
</dbReference>
<comment type="caution">
    <text evidence="1">The sequence shown here is derived from an EMBL/GenBank/DDBJ whole genome shotgun (WGS) entry which is preliminary data.</text>
</comment>